<dbReference type="Proteomes" id="UP000789342">
    <property type="component" value="Unassembled WGS sequence"/>
</dbReference>
<proteinExistence type="predicted"/>
<name>A0A9N9NL30_9GLOM</name>
<protein>
    <submittedName>
        <fullName evidence="1">2597_t:CDS:1</fullName>
    </submittedName>
</protein>
<dbReference type="EMBL" id="CAJVPV010030974">
    <property type="protein sequence ID" value="CAG8741893.1"/>
    <property type="molecule type" value="Genomic_DNA"/>
</dbReference>
<feature type="non-terminal residue" evidence="1">
    <location>
        <position position="547"/>
    </location>
</feature>
<organism evidence="1 2">
    <name type="scientific">Acaulospora morrowiae</name>
    <dbReference type="NCBI Taxonomy" id="94023"/>
    <lineage>
        <taxon>Eukaryota</taxon>
        <taxon>Fungi</taxon>
        <taxon>Fungi incertae sedis</taxon>
        <taxon>Mucoromycota</taxon>
        <taxon>Glomeromycotina</taxon>
        <taxon>Glomeromycetes</taxon>
        <taxon>Diversisporales</taxon>
        <taxon>Acaulosporaceae</taxon>
        <taxon>Acaulospora</taxon>
    </lineage>
</organism>
<evidence type="ECO:0000313" key="1">
    <source>
        <dbReference type="EMBL" id="CAG8741893.1"/>
    </source>
</evidence>
<gene>
    <name evidence="1" type="ORF">AMORRO_LOCUS14765</name>
</gene>
<feature type="non-terminal residue" evidence="1">
    <location>
        <position position="1"/>
    </location>
</feature>
<sequence length="547" mass="64228">CSRLGSPFVFGNIKELGNWETPVKLRQSTRRTPHGVHDTYWFSEPIKIYLSDLENIPEIRYKYGIAISQQAILRKNVDVILEGFDAQYERVLWFQGSINQYDVWENNDLLAFEVKDFAFLDIIYNSLNAGNLKEKIFEFQLILENQRSHLATIPLYKFIRERFSDAKLKEQKLFLLVLLGYRSHFFYERNDISESMALKLLDVVKHIREDTYPSDISRIIIMAIDLLVRLSAHSGFSSEKNLYSFLNAFKERALPHLENVDEYTYIRVMRWLVKLCQNMKSLVLVWNEFICHSDEMDEQLQHALTERVRSNIAVNYDIVRLDELLSELPEGLARLVVDAFRDRVLSHLRNGRAVRSWPTRHFNVMCKFLENSELFWTFEDYLSSLDSLSQFADIDMLAYFIPQLERFLEECGDFEDVHEEYPQICKRWYQNLLNRLYSASTSSANVENKYVFWVFQYAARLHPLIKENKKLWRSIITSAINEVKKCPASLVYKTSVDVIELGESVVNEFIRHVKNLLSGSVQSADEQLLNVIRQICRSTGEVVIIPN</sequence>
<keyword evidence="2" id="KW-1185">Reference proteome</keyword>
<evidence type="ECO:0000313" key="2">
    <source>
        <dbReference type="Proteomes" id="UP000789342"/>
    </source>
</evidence>
<dbReference type="AlphaFoldDB" id="A0A9N9NL30"/>
<comment type="caution">
    <text evidence="1">The sequence shown here is derived from an EMBL/GenBank/DDBJ whole genome shotgun (WGS) entry which is preliminary data.</text>
</comment>
<dbReference type="OrthoDB" id="2400221at2759"/>
<reference evidence="1" key="1">
    <citation type="submission" date="2021-06" db="EMBL/GenBank/DDBJ databases">
        <authorList>
            <person name="Kallberg Y."/>
            <person name="Tangrot J."/>
            <person name="Rosling A."/>
        </authorList>
    </citation>
    <scope>NUCLEOTIDE SEQUENCE</scope>
    <source>
        <strain evidence="1">CL551</strain>
    </source>
</reference>
<accession>A0A9N9NL30</accession>